<dbReference type="InterPro" id="IPR013154">
    <property type="entry name" value="ADH-like_N"/>
</dbReference>
<dbReference type="SUPFAM" id="SSF51735">
    <property type="entry name" value="NAD(P)-binding Rossmann-fold domains"/>
    <property type="match status" value="1"/>
</dbReference>
<name>A0AA40EM78_9PEZI</name>
<evidence type="ECO:0000259" key="3">
    <source>
        <dbReference type="SMART" id="SM00829"/>
    </source>
</evidence>
<dbReference type="SMART" id="SM00829">
    <property type="entry name" value="PKS_ER"/>
    <property type="match status" value="1"/>
</dbReference>
<proteinExistence type="inferred from homology"/>
<dbReference type="SUPFAM" id="SSF50129">
    <property type="entry name" value="GroES-like"/>
    <property type="match status" value="1"/>
</dbReference>
<accession>A0AA40EM78</accession>
<evidence type="ECO:0000313" key="4">
    <source>
        <dbReference type="EMBL" id="KAK0741936.1"/>
    </source>
</evidence>
<dbReference type="PANTHER" id="PTHR45348">
    <property type="entry name" value="HYPOTHETICAL OXIDOREDUCTASE (EUROFUNG)"/>
    <property type="match status" value="1"/>
</dbReference>
<protein>
    <submittedName>
        <fullName evidence="4">Chaperonin 10-like protein</fullName>
    </submittedName>
</protein>
<dbReference type="InterPro" id="IPR036291">
    <property type="entry name" value="NAD(P)-bd_dom_sf"/>
</dbReference>
<evidence type="ECO:0000313" key="5">
    <source>
        <dbReference type="Proteomes" id="UP001172159"/>
    </source>
</evidence>
<sequence length="373" mass="40000">MTLPRETKAVIIASLGKAEIRTVPIPTLRDDYILVRTTAVALNPTDWKHIDGINLGPNQSSVIGTRVGCDYAGIVEEVGPKVTKPFKKGDLICGPAHGSNAVQPEDGTFAEYIVVKGDVQIKVPDNLKDYEAATLGIGITTVGQGLYQALGLLPLPSPTAPTPDPDPKKKILIYGGSTATGILGIQFAALSGYSIATTCSLHNFPRVQSLVSNNNNSLKLFDYRSPTILSELKEWAGDDLKLAWDCVASADSARLCASVLAKDGGKYRSLLRVPEEVVKEVNENVDSGFTFAYTALGEAFKKAVDIPAVEGDYEFAKRFWELARGLLAQGNVKTAVVEVNRGGKGGLEGVLVGLRELKEGRVSGRKLVYTLER</sequence>
<dbReference type="InterPro" id="IPR047122">
    <property type="entry name" value="Trans-enoyl_RdTase-like"/>
</dbReference>
<organism evidence="4 5">
    <name type="scientific">Apiosordaria backusii</name>
    <dbReference type="NCBI Taxonomy" id="314023"/>
    <lineage>
        <taxon>Eukaryota</taxon>
        <taxon>Fungi</taxon>
        <taxon>Dikarya</taxon>
        <taxon>Ascomycota</taxon>
        <taxon>Pezizomycotina</taxon>
        <taxon>Sordariomycetes</taxon>
        <taxon>Sordariomycetidae</taxon>
        <taxon>Sordariales</taxon>
        <taxon>Lasiosphaeriaceae</taxon>
        <taxon>Apiosordaria</taxon>
    </lineage>
</organism>
<dbReference type="Gene3D" id="3.90.180.10">
    <property type="entry name" value="Medium-chain alcohol dehydrogenases, catalytic domain"/>
    <property type="match status" value="1"/>
</dbReference>
<feature type="domain" description="Enoyl reductase (ER)" evidence="3">
    <location>
        <begin position="13"/>
        <end position="368"/>
    </location>
</feature>
<comment type="caution">
    <text evidence="4">The sequence shown here is derived from an EMBL/GenBank/DDBJ whole genome shotgun (WGS) entry which is preliminary data.</text>
</comment>
<dbReference type="Gene3D" id="3.40.50.720">
    <property type="entry name" value="NAD(P)-binding Rossmann-like Domain"/>
    <property type="match status" value="1"/>
</dbReference>
<dbReference type="Proteomes" id="UP001172159">
    <property type="component" value="Unassembled WGS sequence"/>
</dbReference>
<keyword evidence="2" id="KW-0560">Oxidoreductase</keyword>
<evidence type="ECO:0000256" key="1">
    <source>
        <dbReference type="ARBA" id="ARBA00008072"/>
    </source>
</evidence>
<dbReference type="InterPro" id="IPR020843">
    <property type="entry name" value="ER"/>
</dbReference>
<evidence type="ECO:0000256" key="2">
    <source>
        <dbReference type="ARBA" id="ARBA00023002"/>
    </source>
</evidence>
<dbReference type="EMBL" id="JAUKTV010000003">
    <property type="protein sequence ID" value="KAK0741936.1"/>
    <property type="molecule type" value="Genomic_DNA"/>
</dbReference>
<dbReference type="CDD" id="cd08249">
    <property type="entry name" value="enoyl_reductase_like"/>
    <property type="match status" value="1"/>
</dbReference>
<comment type="similarity">
    <text evidence="1">Belongs to the zinc-containing alcohol dehydrogenase family.</text>
</comment>
<dbReference type="AlphaFoldDB" id="A0AA40EM78"/>
<dbReference type="PANTHER" id="PTHR45348:SF2">
    <property type="entry name" value="ZINC-TYPE ALCOHOL DEHYDROGENASE-LIKE PROTEIN C2E1P3.01"/>
    <property type="match status" value="1"/>
</dbReference>
<dbReference type="GO" id="GO:0016651">
    <property type="term" value="F:oxidoreductase activity, acting on NAD(P)H"/>
    <property type="evidence" value="ECO:0007669"/>
    <property type="project" value="InterPro"/>
</dbReference>
<dbReference type="InterPro" id="IPR011032">
    <property type="entry name" value="GroES-like_sf"/>
</dbReference>
<dbReference type="Pfam" id="PF08240">
    <property type="entry name" value="ADH_N"/>
    <property type="match status" value="1"/>
</dbReference>
<reference evidence="4" key="1">
    <citation type="submission" date="2023-06" db="EMBL/GenBank/DDBJ databases">
        <title>Genome-scale phylogeny and comparative genomics of the fungal order Sordariales.</title>
        <authorList>
            <consortium name="Lawrence Berkeley National Laboratory"/>
            <person name="Hensen N."/>
            <person name="Bonometti L."/>
            <person name="Westerberg I."/>
            <person name="Brannstrom I.O."/>
            <person name="Guillou S."/>
            <person name="Cros-Aarteil S."/>
            <person name="Calhoun S."/>
            <person name="Haridas S."/>
            <person name="Kuo A."/>
            <person name="Mondo S."/>
            <person name="Pangilinan J."/>
            <person name="Riley R."/>
            <person name="Labutti K."/>
            <person name="Andreopoulos B."/>
            <person name="Lipzen A."/>
            <person name="Chen C."/>
            <person name="Yanf M."/>
            <person name="Daum C."/>
            <person name="Ng V."/>
            <person name="Clum A."/>
            <person name="Steindorff A."/>
            <person name="Ohm R."/>
            <person name="Martin F."/>
            <person name="Silar P."/>
            <person name="Natvig D."/>
            <person name="Lalanne C."/>
            <person name="Gautier V."/>
            <person name="Ament-Velasquez S.L."/>
            <person name="Kruys A."/>
            <person name="Hutchinson M.I."/>
            <person name="Powell A.J."/>
            <person name="Barry K."/>
            <person name="Miller A.N."/>
            <person name="Grigoriev I.V."/>
            <person name="Debuchy R."/>
            <person name="Gladieux P."/>
            <person name="Thoren M.H."/>
            <person name="Johannesson H."/>
        </authorList>
    </citation>
    <scope>NUCLEOTIDE SEQUENCE</scope>
    <source>
        <strain evidence="4">CBS 540.89</strain>
    </source>
</reference>
<keyword evidence="5" id="KW-1185">Reference proteome</keyword>
<gene>
    <name evidence="4" type="ORF">B0T21DRAFT_121920</name>
</gene>